<comment type="caution">
    <text evidence="7">The sequence shown here is derived from an EMBL/GenBank/DDBJ whole genome shotgun (WGS) entry which is preliminary data.</text>
</comment>
<comment type="subcellular location">
    <subcellularLocation>
        <location evidence="1">Membrane</location>
    </subcellularLocation>
</comment>
<name>A0ABR2VML8_9FUNG</name>
<evidence type="ECO:0000256" key="1">
    <source>
        <dbReference type="ARBA" id="ARBA00004370"/>
    </source>
</evidence>
<organism evidence="7 8">
    <name type="scientific">Basidiobolus ranarum</name>
    <dbReference type="NCBI Taxonomy" id="34480"/>
    <lineage>
        <taxon>Eukaryota</taxon>
        <taxon>Fungi</taxon>
        <taxon>Fungi incertae sedis</taxon>
        <taxon>Zoopagomycota</taxon>
        <taxon>Entomophthoromycotina</taxon>
        <taxon>Basidiobolomycetes</taxon>
        <taxon>Basidiobolales</taxon>
        <taxon>Basidiobolaceae</taxon>
        <taxon>Basidiobolus</taxon>
    </lineage>
</organism>
<keyword evidence="3 5" id="KW-1133">Transmembrane helix</keyword>
<evidence type="ECO:0000256" key="4">
    <source>
        <dbReference type="ARBA" id="ARBA00023136"/>
    </source>
</evidence>
<proteinExistence type="predicted"/>
<dbReference type="Gene3D" id="3.30.450.350">
    <property type="entry name" value="CHASE domain"/>
    <property type="match status" value="1"/>
</dbReference>
<evidence type="ECO:0000256" key="5">
    <source>
        <dbReference type="SAM" id="Phobius"/>
    </source>
</evidence>
<accession>A0ABR2VML8</accession>
<keyword evidence="4 5" id="KW-0472">Membrane</keyword>
<keyword evidence="2 5" id="KW-0812">Transmembrane</keyword>
<dbReference type="SMART" id="SM01079">
    <property type="entry name" value="CHASE"/>
    <property type="match status" value="1"/>
</dbReference>
<dbReference type="Pfam" id="PF03924">
    <property type="entry name" value="CHASE"/>
    <property type="match status" value="1"/>
</dbReference>
<dbReference type="Proteomes" id="UP001479436">
    <property type="component" value="Unassembled WGS sequence"/>
</dbReference>
<evidence type="ECO:0000259" key="6">
    <source>
        <dbReference type="SMART" id="SM01079"/>
    </source>
</evidence>
<evidence type="ECO:0000256" key="3">
    <source>
        <dbReference type="ARBA" id="ARBA00022989"/>
    </source>
</evidence>
<gene>
    <name evidence="7" type="ORF">K7432_016653</name>
</gene>
<feature type="domain" description="CHASE" evidence="6">
    <location>
        <begin position="122"/>
        <end position="311"/>
    </location>
</feature>
<dbReference type="InterPro" id="IPR006189">
    <property type="entry name" value="CHASE_dom"/>
</dbReference>
<protein>
    <recommendedName>
        <fullName evidence="6">CHASE domain-containing protein</fullName>
    </recommendedName>
</protein>
<evidence type="ECO:0000313" key="8">
    <source>
        <dbReference type="Proteomes" id="UP001479436"/>
    </source>
</evidence>
<sequence>MEIPLTTRKSSNGGAVFFDILSNDEILDDKTGGNYNAPIGARGSTKKTRFYRHCKIFFICLAWIAITVALGGQLFHYSLRLDQDQIQQQLSGNCRQNTNILKTALSRLIRELNSHAHFVGSTQQDITYEMFSTFSKYSTKDSLDYSLAWHPQVKQSERAAWEEINNLRISNHPSTTNNSDQSQLVYYPILYGIDYDDAYLGIDILRADQTGTVQKALGTLKAAVSPIRPFSTTNIDGFRIYLPVLRDISITNKGDYDIIKNNDTLLHENVLGLISISIRIDTVLKSTIRLFDGTIIRLVDNTDNGSVIYSERMGNYMLPIQNTTIPK</sequence>
<evidence type="ECO:0000256" key="2">
    <source>
        <dbReference type="ARBA" id="ARBA00022692"/>
    </source>
</evidence>
<dbReference type="InterPro" id="IPR042240">
    <property type="entry name" value="CHASE_sf"/>
</dbReference>
<keyword evidence="8" id="KW-1185">Reference proteome</keyword>
<feature type="transmembrane region" description="Helical" evidence="5">
    <location>
        <begin position="56"/>
        <end position="79"/>
    </location>
</feature>
<dbReference type="EMBL" id="JASJQH010009772">
    <property type="protein sequence ID" value="KAK9675093.1"/>
    <property type="molecule type" value="Genomic_DNA"/>
</dbReference>
<evidence type="ECO:0000313" key="7">
    <source>
        <dbReference type="EMBL" id="KAK9675093.1"/>
    </source>
</evidence>
<reference evidence="7 8" key="1">
    <citation type="submission" date="2023-04" db="EMBL/GenBank/DDBJ databases">
        <title>Genome of Basidiobolus ranarum AG-B5.</title>
        <authorList>
            <person name="Stajich J.E."/>
            <person name="Carter-House D."/>
            <person name="Gryganskyi A."/>
        </authorList>
    </citation>
    <scope>NUCLEOTIDE SEQUENCE [LARGE SCALE GENOMIC DNA]</scope>
    <source>
        <strain evidence="7 8">AG-B5</strain>
    </source>
</reference>